<organism evidence="1">
    <name type="scientific">bioreactor metagenome</name>
    <dbReference type="NCBI Taxonomy" id="1076179"/>
    <lineage>
        <taxon>unclassified sequences</taxon>
        <taxon>metagenomes</taxon>
        <taxon>ecological metagenomes</taxon>
    </lineage>
</organism>
<protein>
    <submittedName>
        <fullName evidence="1">Uncharacterized protein</fullName>
    </submittedName>
</protein>
<comment type="caution">
    <text evidence="1">The sequence shown here is derived from an EMBL/GenBank/DDBJ whole genome shotgun (WGS) entry which is preliminary data.</text>
</comment>
<reference evidence="1" key="1">
    <citation type="submission" date="2019-08" db="EMBL/GenBank/DDBJ databases">
        <authorList>
            <person name="Kucharzyk K."/>
            <person name="Murdoch R.W."/>
            <person name="Higgins S."/>
            <person name="Loffler F."/>
        </authorList>
    </citation>
    <scope>NUCLEOTIDE SEQUENCE</scope>
</reference>
<dbReference type="EMBL" id="VSSQ01086644">
    <property type="protein sequence ID" value="MPN33905.1"/>
    <property type="molecule type" value="Genomic_DNA"/>
</dbReference>
<gene>
    <name evidence="1" type="ORF">SDC9_181397</name>
</gene>
<name>A0A645H4F6_9ZZZZ</name>
<evidence type="ECO:0000313" key="1">
    <source>
        <dbReference type="EMBL" id="MPN33905.1"/>
    </source>
</evidence>
<accession>A0A645H4F6</accession>
<proteinExistence type="predicted"/>
<sequence>MPVVSVVKYPAIMIKVLAAKYPNIVAIQAAFASFEYLVISACAEAPAANDPTTITMPALNVTLP</sequence>
<dbReference type="AlphaFoldDB" id="A0A645H4F6"/>